<feature type="domain" description="NAD-dependent epimerase/dehydratase" evidence="1">
    <location>
        <begin position="3"/>
        <end position="250"/>
    </location>
</feature>
<organism evidence="2 3">
    <name type="scientific">Geranomyces variabilis</name>
    <dbReference type="NCBI Taxonomy" id="109894"/>
    <lineage>
        <taxon>Eukaryota</taxon>
        <taxon>Fungi</taxon>
        <taxon>Fungi incertae sedis</taxon>
        <taxon>Chytridiomycota</taxon>
        <taxon>Chytridiomycota incertae sedis</taxon>
        <taxon>Chytridiomycetes</taxon>
        <taxon>Spizellomycetales</taxon>
        <taxon>Powellomycetaceae</taxon>
        <taxon>Geranomyces</taxon>
    </lineage>
</organism>
<keyword evidence="3" id="KW-1185">Reference proteome</keyword>
<evidence type="ECO:0000313" key="2">
    <source>
        <dbReference type="EMBL" id="KAJ3170480.1"/>
    </source>
</evidence>
<dbReference type="InterPro" id="IPR001509">
    <property type="entry name" value="Epimerase_deHydtase"/>
</dbReference>
<dbReference type="EMBL" id="JADGJQ010000095">
    <property type="protein sequence ID" value="KAJ3170480.1"/>
    <property type="molecule type" value="Genomic_DNA"/>
</dbReference>
<name>A0AAD5TCC9_9FUNG</name>
<sequence length="348" mass="37940">MRVVVTGSTGFLGSLLVRRLLKDGLAHPTLVQQTGLRCCSPAEIHVVALGRNKSKGQELADAGAAFVQCDLSVEPDKVVKALEGAEVVFHCAAKCELVGRWEDFIAANVTATQNIVEACAINNVAALVHVSTPSVYVTTRDRTNLVEDMAASSQINYYAKTKLMAEEVVLHAVKSKRLSHAVILRPRGLIGPGDTTVIPRIVARMRSGQFPLIGGGTAWQDLTFVGNVVDSLLCAATVTDGRVHGKIYNVTNGEAIRVVTLIDRIAERIGGRTNKRYVPFWLAFCIGHVCELIWKIFKLRGEPTLTRYVACVFGKSLTLNIEPAKRELHYRPRVAMDEALALAVDCLR</sequence>
<dbReference type="Pfam" id="PF01370">
    <property type="entry name" value="Epimerase"/>
    <property type="match status" value="1"/>
</dbReference>
<dbReference type="AlphaFoldDB" id="A0AAD5TCC9"/>
<dbReference type="SUPFAM" id="SSF51735">
    <property type="entry name" value="NAD(P)-binding Rossmann-fold domains"/>
    <property type="match status" value="1"/>
</dbReference>
<protein>
    <recommendedName>
        <fullName evidence="1">NAD-dependent epimerase/dehydratase domain-containing protein</fullName>
    </recommendedName>
</protein>
<evidence type="ECO:0000313" key="3">
    <source>
        <dbReference type="Proteomes" id="UP001212152"/>
    </source>
</evidence>
<dbReference type="InterPro" id="IPR036291">
    <property type="entry name" value="NAD(P)-bd_dom_sf"/>
</dbReference>
<dbReference type="PANTHER" id="PTHR43245:SF51">
    <property type="entry name" value="SHORT CHAIN DEHYDROGENASE_REDUCTASE FAMILY 42E, MEMBER 2"/>
    <property type="match status" value="1"/>
</dbReference>
<evidence type="ECO:0000259" key="1">
    <source>
        <dbReference type="Pfam" id="PF01370"/>
    </source>
</evidence>
<comment type="caution">
    <text evidence="2">The sequence shown here is derived from an EMBL/GenBank/DDBJ whole genome shotgun (WGS) entry which is preliminary data.</text>
</comment>
<reference evidence="2" key="1">
    <citation type="submission" date="2020-05" db="EMBL/GenBank/DDBJ databases">
        <title>Phylogenomic resolution of chytrid fungi.</title>
        <authorList>
            <person name="Stajich J.E."/>
            <person name="Amses K."/>
            <person name="Simmons R."/>
            <person name="Seto K."/>
            <person name="Myers J."/>
            <person name="Bonds A."/>
            <person name="Quandt C.A."/>
            <person name="Barry K."/>
            <person name="Liu P."/>
            <person name="Grigoriev I."/>
            <person name="Longcore J.E."/>
            <person name="James T.Y."/>
        </authorList>
    </citation>
    <scope>NUCLEOTIDE SEQUENCE</scope>
    <source>
        <strain evidence="2">JEL0379</strain>
    </source>
</reference>
<proteinExistence type="predicted"/>
<dbReference type="Gene3D" id="3.40.50.720">
    <property type="entry name" value="NAD(P)-binding Rossmann-like Domain"/>
    <property type="match status" value="1"/>
</dbReference>
<dbReference type="PANTHER" id="PTHR43245">
    <property type="entry name" value="BIFUNCTIONAL POLYMYXIN RESISTANCE PROTEIN ARNA"/>
    <property type="match status" value="1"/>
</dbReference>
<dbReference type="Proteomes" id="UP001212152">
    <property type="component" value="Unassembled WGS sequence"/>
</dbReference>
<accession>A0AAD5TCC9</accession>
<gene>
    <name evidence="2" type="ORF">HDU87_008774</name>
</gene>
<dbReference type="InterPro" id="IPR050177">
    <property type="entry name" value="Lipid_A_modif_metabolic_enz"/>
</dbReference>